<sequence length="250" mass="27190">MLTIRVGNLPVCLCSNLRNTFNPTYAFGVKRNDGTVALLDGKSGHLLLPFDAEGNIIVTPGADYQLVFLSNDSTSSTVHTTQGLGKGGTNKTSHDFELTKALAKDGSIHREKRRLDDGRATSRERFHKGNAHYSVSDSKPTKRRKRDHSVDKDAVVEAEFGSQSINKKERSVKASRKDSNREDSDDPDDIPIFCTLAGKPTPAPISSNHTPTVSPAPKEVYLVDNFDPTTRPAHSEEGALDSSATELISS</sequence>
<feature type="compositionally biased region" description="Polar residues" evidence="1">
    <location>
        <begin position="204"/>
        <end position="213"/>
    </location>
</feature>
<evidence type="ECO:0000256" key="1">
    <source>
        <dbReference type="SAM" id="MobiDB-lite"/>
    </source>
</evidence>
<protein>
    <submittedName>
        <fullName evidence="2">T. brucei spp.-specific protein</fullName>
    </submittedName>
</protein>
<dbReference type="KEGG" id="tbg:TbgDal_X14480"/>
<feature type="compositionally biased region" description="Basic and acidic residues" evidence="1">
    <location>
        <begin position="107"/>
        <end position="124"/>
    </location>
</feature>
<reference evidence="3" key="1">
    <citation type="journal article" date="2010" name="PLoS Negl. Trop. Dis.">
        <title>The genome sequence of Trypanosoma brucei gambiense, causative agent of chronic human african trypanosomiasis.</title>
        <authorList>
            <person name="Jackson A.P."/>
            <person name="Sanders M."/>
            <person name="Berry A."/>
            <person name="McQuillan J."/>
            <person name="Aslett M.A."/>
            <person name="Quail M.A."/>
            <person name="Chukualim B."/>
            <person name="Capewell P."/>
            <person name="MacLeod A."/>
            <person name="Melville S.E."/>
            <person name="Gibson W."/>
            <person name="Barry J.D."/>
            <person name="Berriman M."/>
            <person name="Hertz-Fowler C."/>
        </authorList>
    </citation>
    <scope>NUCLEOTIDE SEQUENCE [LARGE SCALE GENOMIC DNA]</scope>
    <source>
        <strain evidence="3">MHOM/CI/86/DAL972</strain>
    </source>
</reference>
<feature type="region of interest" description="Disordered" evidence="1">
    <location>
        <begin position="166"/>
        <end position="250"/>
    </location>
</feature>
<evidence type="ECO:0000313" key="2">
    <source>
        <dbReference type="EMBL" id="CBH16350.1"/>
    </source>
</evidence>
<feature type="compositionally biased region" description="Basic and acidic residues" evidence="1">
    <location>
        <begin position="166"/>
        <end position="182"/>
    </location>
</feature>
<dbReference type="EMBL" id="FN554973">
    <property type="protein sequence ID" value="CBH16350.1"/>
    <property type="molecule type" value="Genomic_DNA"/>
</dbReference>
<feature type="region of interest" description="Disordered" evidence="1">
    <location>
        <begin position="107"/>
        <end position="154"/>
    </location>
</feature>
<dbReference type="VEuPathDB" id="TriTrypDB:Tbg972.10.14480"/>
<dbReference type="GeneID" id="23864657"/>
<dbReference type="OrthoDB" id="267363at2759"/>
<gene>
    <name evidence="2" type="ORF">TbgDal_X14480</name>
</gene>
<accession>D0A506</accession>
<name>D0A506_TRYB9</name>
<dbReference type="Proteomes" id="UP000002316">
    <property type="component" value="Chromosome 10"/>
</dbReference>
<evidence type="ECO:0000313" key="3">
    <source>
        <dbReference type="Proteomes" id="UP000002316"/>
    </source>
</evidence>
<dbReference type="AlphaFoldDB" id="D0A506"/>
<organism evidence="2 3">
    <name type="scientific">Trypanosoma brucei gambiense (strain MHOM/CI/86/DAL972)</name>
    <dbReference type="NCBI Taxonomy" id="679716"/>
    <lineage>
        <taxon>Eukaryota</taxon>
        <taxon>Discoba</taxon>
        <taxon>Euglenozoa</taxon>
        <taxon>Kinetoplastea</taxon>
        <taxon>Metakinetoplastina</taxon>
        <taxon>Trypanosomatida</taxon>
        <taxon>Trypanosomatidae</taxon>
        <taxon>Trypanosoma</taxon>
    </lineage>
</organism>
<dbReference type="RefSeq" id="XP_011778614.1">
    <property type="nucleotide sequence ID" value="XM_011780312.1"/>
</dbReference>
<proteinExistence type="predicted"/>